<dbReference type="PANTHER" id="PTHR18939:SF4">
    <property type="entry name" value="RIBOSOME-BINDING PROTEIN 1"/>
    <property type="match status" value="1"/>
</dbReference>
<keyword evidence="3" id="KW-0812">Transmembrane</keyword>
<evidence type="ECO:0000313" key="4">
    <source>
        <dbReference type="EMBL" id="CRK99455.1"/>
    </source>
</evidence>
<gene>
    <name evidence="4" type="primary">putative lamin</name>
    <name evidence="4" type="ORF">CLUMA_CG012585</name>
</gene>
<feature type="region of interest" description="Disordered" evidence="2">
    <location>
        <begin position="192"/>
        <end position="221"/>
    </location>
</feature>
<organism evidence="4 5">
    <name type="scientific">Clunio marinus</name>
    <dbReference type="NCBI Taxonomy" id="568069"/>
    <lineage>
        <taxon>Eukaryota</taxon>
        <taxon>Metazoa</taxon>
        <taxon>Ecdysozoa</taxon>
        <taxon>Arthropoda</taxon>
        <taxon>Hexapoda</taxon>
        <taxon>Insecta</taxon>
        <taxon>Pterygota</taxon>
        <taxon>Neoptera</taxon>
        <taxon>Endopterygota</taxon>
        <taxon>Diptera</taxon>
        <taxon>Nematocera</taxon>
        <taxon>Chironomoidea</taxon>
        <taxon>Chironomidae</taxon>
        <taxon>Clunio</taxon>
    </lineage>
</organism>
<feature type="compositionally biased region" description="Basic and acidic residues" evidence="2">
    <location>
        <begin position="206"/>
        <end position="218"/>
    </location>
</feature>
<feature type="compositionally biased region" description="Low complexity" evidence="2">
    <location>
        <begin position="717"/>
        <end position="749"/>
    </location>
</feature>
<feature type="coiled-coil region" evidence="1">
    <location>
        <begin position="598"/>
        <end position="639"/>
    </location>
</feature>
<accession>A0A1J1IGR5</accession>
<keyword evidence="1" id="KW-0175">Coiled coil</keyword>
<reference evidence="4 5" key="1">
    <citation type="submission" date="2015-04" db="EMBL/GenBank/DDBJ databases">
        <authorList>
            <person name="Syromyatnikov M.Y."/>
            <person name="Popov V.N."/>
        </authorList>
    </citation>
    <scope>NUCLEOTIDE SEQUENCE [LARGE SCALE GENOMIC DNA]</scope>
</reference>
<dbReference type="PANTHER" id="PTHR18939">
    <property type="entry name" value="RIBOSOME BINDING PROTEIN-1"/>
    <property type="match status" value="1"/>
</dbReference>
<feature type="coiled-coil region" evidence="1">
    <location>
        <begin position="504"/>
        <end position="555"/>
    </location>
</feature>
<dbReference type="OrthoDB" id="5875463at2759"/>
<dbReference type="Proteomes" id="UP000183832">
    <property type="component" value="Unassembled WGS sequence"/>
</dbReference>
<feature type="transmembrane region" description="Helical" evidence="3">
    <location>
        <begin position="6"/>
        <end position="23"/>
    </location>
</feature>
<dbReference type="InterPro" id="IPR040248">
    <property type="entry name" value="RRBP1"/>
</dbReference>
<dbReference type="AlphaFoldDB" id="A0A1J1IGR5"/>
<sequence>MDLEAYAIILIIFLVSFMSYLFISKLLPHGKSFDEMIAEKKRMREELLGTVKSVASGKQSNIGGKKKPKKEVKKKEIIQVKLAKEVTKHESDASESSEIVRTEPVIQEEIVNQRKTVTKTQQASQVVGKKNKGKGGILINKNELILVKEAPVEESNHFEEIIPKDVVEIHRASVKDETDKKSHIRDVKKGKMPKLETPPISPKNQLTKDQKGSEEKQLIKKKRNELSISPVDTGGSGFIALVSDETGITPLIRELNRADLTKSQMQVLIDFLLNKQSDTLTHEPTEWTEGKSDMVQKLKKQLQEKEEQLKNEQDALIGMQMKLKELRSEFNTEKIQFSGHLKAHTEQLHNNRLEIKTLQSEIQFLNDKHNTEKQSMSVSFKQLQGQCIQMKEAMKAHEGLPNAQQLQKDNQTLQQELAMKKQQILDLNPLIEENRKKDDQIKQMLAENNKKISEFDALARRKDERCAIVENELRQREQELTSRDSEIQKLNTELTRAKELDKIIHRQIFELEQLKKQLSEQQQNNHAEESNKIEIRNLQNALDSSNKELEVQRLLVSDFKVKFEDLNKQLAESKLLTNSKSSGDSFLLNEMSNHQSVISQKDKQLADYQQKIETLQKAENDLIKQIEEQKVKNNDLRTKNWKLVEALQTAQSSSLSKSANSNFPTNNFGLEVSKVKNLFTQNFPEAVSSATSDSDDTKWLESVLENLKSQLVSNKSLNRTSTASSNASATANNNINNNKLTNNNNHLNNCSGVETNNLNNSTVNGDSNSSTSSAADNEIVLLQNAQLKTTIEEYKNIIAETESMLKNLESKVREQDAYWTKVVLMKDNEIESLKNISEKS</sequence>
<dbReference type="EMBL" id="CVRI01000050">
    <property type="protein sequence ID" value="CRK99455.1"/>
    <property type="molecule type" value="Genomic_DNA"/>
</dbReference>
<keyword evidence="3" id="KW-1133">Transmembrane helix</keyword>
<proteinExistence type="predicted"/>
<keyword evidence="5" id="KW-1185">Reference proteome</keyword>
<feature type="coiled-coil region" evidence="1">
    <location>
        <begin position="784"/>
        <end position="818"/>
    </location>
</feature>
<keyword evidence="3" id="KW-0472">Membrane</keyword>
<name>A0A1J1IGR5_9DIPT</name>
<evidence type="ECO:0000256" key="2">
    <source>
        <dbReference type="SAM" id="MobiDB-lite"/>
    </source>
</evidence>
<protein>
    <submittedName>
        <fullName evidence="4">CLUMA_CG012585, isoform A</fullName>
    </submittedName>
</protein>
<feature type="coiled-coil region" evidence="1">
    <location>
        <begin position="288"/>
        <end position="375"/>
    </location>
</feature>
<evidence type="ECO:0000256" key="1">
    <source>
        <dbReference type="SAM" id="Coils"/>
    </source>
</evidence>
<evidence type="ECO:0000313" key="5">
    <source>
        <dbReference type="Proteomes" id="UP000183832"/>
    </source>
</evidence>
<feature type="region of interest" description="Disordered" evidence="2">
    <location>
        <begin position="717"/>
        <end position="750"/>
    </location>
</feature>
<evidence type="ECO:0000256" key="3">
    <source>
        <dbReference type="SAM" id="Phobius"/>
    </source>
</evidence>
<dbReference type="STRING" id="568069.A0A1J1IGR5"/>
<dbReference type="GO" id="GO:0005789">
    <property type="term" value="C:endoplasmic reticulum membrane"/>
    <property type="evidence" value="ECO:0007669"/>
    <property type="project" value="TreeGrafter"/>
</dbReference>